<comment type="caution">
    <text evidence="1">The sequence shown here is derived from an EMBL/GenBank/DDBJ whole genome shotgun (WGS) entry which is preliminary data.</text>
</comment>
<dbReference type="AlphaFoldDB" id="A0AAD5WP77"/>
<sequence>MPPPPAWVKEPRFWEQAWGELVTSIQEQLGLYDSSELRAGTNFVANCWVHQPDGGKDIRVELWYSWDPEPGDRGIMSLHRLIQRKDLWDNVANAYMAHQVDSSQPLEYSDQNGDLWWFTVKLSLF</sequence>
<keyword evidence="2" id="KW-1185">Reference proteome</keyword>
<protein>
    <submittedName>
        <fullName evidence="1">Uncharacterized protein</fullName>
    </submittedName>
</protein>
<gene>
    <name evidence="1" type="ORF">MKZ38_005023</name>
</gene>
<evidence type="ECO:0000313" key="2">
    <source>
        <dbReference type="Proteomes" id="UP001201980"/>
    </source>
</evidence>
<name>A0AAD5WP77_9PEZI</name>
<accession>A0AAD5WP77</accession>
<organism evidence="1 2">
    <name type="scientific">Zalerion maritima</name>
    <dbReference type="NCBI Taxonomy" id="339359"/>
    <lineage>
        <taxon>Eukaryota</taxon>
        <taxon>Fungi</taxon>
        <taxon>Dikarya</taxon>
        <taxon>Ascomycota</taxon>
        <taxon>Pezizomycotina</taxon>
        <taxon>Sordariomycetes</taxon>
        <taxon>Lulworthiomycetidae</taxon>
        <taxon>Lulworthiales</taxon>
        <taxon>Lulworthiaceae</taxon>
        <taxon>Zalerion</taxon>
    </lineage>
</organism>
<reference evidence="1" key="1">
    <citation type="submission" date="2022-07" db="EMBL/GenBank/DDBJ databases">
        <title>Draft genome sequence of Zalerion maritima ATCC 34329, a (micro)plastics degrading marine fungus.</title>
        <authorList>
            <person name="Paco A."/>
            <person name="Goncalves M.F.M."/>
            <person name="Rocha-Santos T.A.P."/>
            <person name="Alves A."/>
        </authorList>
    </citation>
    <scope>NUCLEOTIDE SEQUENCE</scope>
    <source>
        <strain evidence="1">ATCC 34329</strain>
    </source>
</reference>
<dbReference type="Proteomes" id="UP001201980">
    <property type="component" value="Unassembled WGS sequence"/>
</dbReference>
<proteinExistence type="predicted"/>
<dbReference type="EMBL" id="JAKWBI020000298">
    <property type="protein sequence ID" value="KAJ2897034.1"/>
    <property type="molecule type" value="Genomic_DNA"/>
</dbReference>
<evidence type="ECO:0000313" key="1">
    <source>
        <dbReference type="EMBL" id="KAJ2897034.1"/>
    </source>
</evidence>